<name>A0ABQ5K2T4_9EUKA</name>
<accession>A0ABQ5K2T4</accession>
<gene>
    <name evidence="1" type="ORF">ADUPG1_004619</name>
</gene>
<reference evidence="1" key="1">
    <citation type="submission" date="2022-03" db="EMBL/GenBank/DDBJ databases">
        <title>Draft genome sequence of Aduncisulcus paluster, a free-living microaerophilic Fornicata.</title>
        <authorList>
            <person name="Yuyama I."/>
            <person name="Kume K."/>
            <person name="Tamura T."/>
            <person name="Inagaki Y."/>
            <person name="Hashimoto T."/>
        </authorList>
    </citation>
    <scope>NUCLEOTIDE SEQUENCE</scope>
    <source>
        <strain evidence="1">NY0171</strain>
    </source>
</reference>
<feature type="non-terminal residue" evidence="1">
    <location>
        <position position="28"/>
    </location>
</feature>
<keyword evidence="2" id="KW-1185">Reference proteome</keyword>
<comment type="caution">
    <text evidence="1">The sequence shown here is derived from an EMBL/GenBank/DDBJ whole genome shotgun (WGS) entry which is preliminary data.</text>
</comment>
<organism evidence="1 2">
    <name type="scientific">Aduncisulcus paluster</name>
    <dbReference type="NCBI Taxonomy" id="2918883"/>
    <lineage>
        <taxon>Eukaryota</taxon>
        <taxon>Metamonada</taxon>
        <taxon>Carpediemonas-like organisms</taxon>
        <taxon>Aduncisulcus</taxon>
    </lineage>
</organism>
<evidence type="ECO:0008006" key="3">
    <source>
        <dbReference type="Google" id="ProtNLM"/>
    </source>
</evidence>
<dbReference type="Proteomes" id="UP001057375">
    <property type="component" value="Unassembled WGS sequence"/>
</dbReference>
<proteinExistence type="predicted"/>
<dbReference type="EMBL" id="BQXS01007051">
    <property type="protein sequence ID" value="GKT24923.1"/>
    <property type="molecule type" value="Genomic_DNA"/>
</dbReference>
<protein>
    <recommendedName>
        <fullName evidence="3">Photosystem II protein T</fullName>
    </recommendedName>
</protein>
<evidence type="ECO:0000313" key="2">
    <source>
        <dbReference type="Proteomes" id="UP001057375"/>
    </source>
</evidence>
<sequence length="28" mass="3389">MLLKIITIHSAFTVYFQTVPYRSFLENR</sequence>
<evidence type="ECO:0000313" key="1">
    <source>
        <dbReference type="EMBL" id="GKT24923.1"/>
    </source>
</evidence>